<evidence type="ECO:0000313" key="17">
    <source>
        <dbReference type="Proteomes" id="UP000501346"/>
    </source>
</evidence>
<keyword evidence="6" id="KW-0560">Oxidoreductase</keyword>
<dbReference type="GO" id="GO:0005737">
    <property type="term" value="C:cytoplasm"/>
    <property type="evidence" value="ECO:0007669"/>
    <property type="project" value="TreeGrafter"/>
</dbReference>
<dbReference type="AlphaFoldDB" id="A0A6C1E9S0"/>
<evidence type="ECO:0000256" key="13">
    <source>
        <dbReference type="ARBA" id="ARBA00077538"/>
    </source>
</evidence>
<evidence type="ECO:0000256" key="9">
    <source>
        <dbReference type="ARBA" id="ARBA00023284"/>
    </source>
</evidence>
<evidence type="ECO:0000256" key="2">
    <source>
        <dbReference type="ARBA" id="ARBA00011245"/>
    </source>
</evidence>
<organism evidence="16 17">
    <name type="scientific">Saccharomyces pastorianus</name>
    <name type="common">Lager yeast</name>
    <name type="synonym">Saccharomyces cerevisiae x Saccharomyces eubayanus</name>
    <dbReference type="NCBI Taxonomy" id="27292"/>
    <lineage>
        <taxon>Eukaryota</taxon>
        <taxon>Fungi</taxon>
        <taxon>Dikarya</taxon>
        <taxon>Ascomycota</taxon>
        <taxon>Saccharomycotina</taxon>
        <taxon>Saccharomycetes</taxon>
        <taxon>Saccharomycetales</taxon>
        <taxon>Saccharomycetaceae</taxon>
        <taxon>Saccharomyces</taxon>
    </lineage>
</organism>
<comment type="subunit">
    <text evidence="2">Monomer.</text>
</comment>
<evidence type="ECO:0000256" key="14">
    <source>
        <dbReference type="SAM" id="MobiDB-lite"/>
    </source>
</evidence>
<evidence type="ECO:0000313" key="16">
    <source>
        <dbReference type="EMBL" id="QID85875.1"/>
    </source>
</evidence>
<evidence type="ECO:0000256" key="10">
    <source>
        <dbReference type="ARBA" id="ARBA00032824"/>
    </source>
</evidence>
<keyword evidence="4 16" id="KW-0575">Peroxidase</keyword>
<proteinExistence type="inferred from homology"/>
<evidence type="ECO:0000259" key="15">
    <source>
        <dbReference type="PROSITE" id="PS51352"/>
    </source>
</evidence>
<dbReference type="OrthoDB" id="338622at2759"/>
<dbReference type="InterPro" id="IPR036249">
    <property type="entry name" value="Thioredoxin-like_sf"/>
</dbReference>
<reference evidence="16 17" key="1">
    <citation type="journal article" date="2019" name="BMC Genomics">
        <title>Chromosome level assembly and comparative genome analysis confirm lager-brewing yeasts originated from a single hybridization.</title>
        <authorList>
            <person name="Salazar A.N."/>
            <person name="Gorter de Vries A.R."/>
            <person name="van den Broek M."/>
            <person name="Brouwers N."/>
            <person name="de la Torre Cortes P."/>
            <person name="Kuijpers N.G.A."/>
            <person name="Daran J.G."/>
            <person name="Abeel T."/>
        </authorList>
    </citation>
    <scope>NUCLEOTIDE SEQUENCE [LARGE SCALE GENOMIC DNA]</scope>
    <source>
        <strain evidence="16 17">CBS 1483</strain>
    </source>
</reference>
<evidence type="ECO:0000256" key="7">
    <source>
        <dbReference type="ARBA" id="ARBA00023157"/>
    </source>
</evidence>
<keyword evidence="5" id="KW-0049">Antioxidant</keyword>
<dbReference type="Gene3D" id="3.40.30.10">
    <property type="entry name" value="Glutaredoxin"/>
    <property type="match status" value="1"/>
</dbReference>
<evidence type="ECO:0000256" key="3">
    <source>
        <dbReference type="ARBA" id="ARBA00013017"/>
    </source>
</evidence>
<dbReference type="CDD" id="cd03017">
    <property type="entry name" value="PRX_BCP"/>
    <property type="match status" value="1"/>
</dbReference>
<dbReference type="GO" id="GO:0008379">
    <property type="term" value="F:thioredoxin peroxidase activity"/>
    <property type="evidence" value="ECO:0007669"/>
    <property type="project" value="TreeGrafter"/>
</dbReference>
<evidence type="ECO:0000256" key="12">
    <source>
        <dbReference type="ARBA" id="ARBA00049091"/>
    </source>
</evidence>
<evidence type="ECO:0000256" key="5">
    <source>
        <dbReference type="ARBA" id="ARBA00022862"/>
    </source>
</evidence>
<dbReference type="InterPro" id="IPR050924">
    <property type="entry name" value="Peroxiredoxin_BCP/PrxQ"/>
</dbReference>
<dbReference type="PANTHER" id="PTHR42801">
    <property type="entry name" value="THIOREDOXIN-DEPENDENT PEROXIDE REDUCTASE"/>
    <property type="match status" value="1"/>
</dbReference>
<dbReference type="SUPFAM" id="SSF52833">
    <property type="entry name" value="Thioredoxin-like"/>
    <property type="match status" value="1"/>
</dbReference>
<feature type="domain" description="Thioredoxin" evidence="15">
    <location>
        <begin position="63"/>
        <end position="210"/>
    </location>
</feature>
<keyword evidence="8" id="KW-0539">Nucleus</keyword>
<keyword evidence="9" id="KW-0676">Redox-active center</keyword>
<dbReference type="FunFam" id="3.40.30.10:FF:000157">
    <property type="entry name" value="DOT5p Nuclear thiol peroxidase"/>
    <property type="match status" value="1"/>
</dbReference>
<feature type="region of interest" description="Disordered" evidence="14">
    <location>
        <begin position="20"/>
        <end position="41"/>
    </location>
</feature>
<name>A0A6C1E9S0_SACPS</name>
<dbReference type="GO" id="GO:0045454">
    <property type="term" value="P:cell redox homeostasis"/>
    <property type="evidence" value="ECO:0007669"/>
    <property type="project" value="TreeGrafter"/>
</dbReference>
<dbReference type="Pfam" id="PF00578">
    <property type="entry name" value="AhpC-TSA"/>
    <property type="match status" value="1"/>
</dbReference>
<protein>
    <recommendedName>
        <fullName evidence="3">thioredoxin-dependent peroxiredoxin</fullName>
        <ecNumber evidence="3">1.11.1.24</ecNumber>
    </recommendedName>
    <alternativeName>
        <fullName evidence="13">Nuclear thiol peroxidase</fullName>
    </alternativeName>
    <alternativeName>
        <fullName evidence="10">Thioredoxin peroxidase</fullName>
    </alternativeName>
</protein>
<evidence type="ECO:0000256" key="4">
    <source>
        <dbReference type="ARBA" id="ARBA00022559"/>
    </source>
</evidence>
<evidence type="ECO:0000256" key="1">
    <source>
        <dbReference type="ARBA" id="ARBA00004123"/>
    </source>
</evidence>
<dbReference type="EMBL" id="CP049006">
    <property type="protein sequence ID" value="QID85875.1"/>
    <property type="molecule type" value="Genomic_DNA"/>
</dbReference>
<dbReference type="InterPro" id="IPR013766">
    <property type="entry name" value="Thioredoxin_domain"/>
</dbReference>
<gene>
    <name evidence="16" type="primary">DOT5_2</name>
    <name evidence="16" type="ORF">GRS66_008469</name>
</gene>
<dbReference type="PROSITE" id="PS51352">
    <property type="entry name" value="THIOREDOXIN_2"/>
    <property type="match status" value="1"/>
</dbReference>
<sequence>MGEALRRSARIATSKRVLENEGSKLVPVSPPKPAKKKVKTIPKLDIEEPVKRVDHSSSGANELEIGDAIPDLSLLNEDDESVSLKEIAKENKIVVFFVYPKASTPGCTRQACGFRDNFEDLKEHAAVFGLSADSVISQKKFQTKQNLPYHLLSDPKREFIGLLGAKKTPLSGSVRSHFVFADGKLRFKRVKISPEVSVGDAKKEVMELAKSLKKNDQWEIGNFSFVSYRGDRSSIKASKSSFQIHR</sequence>
<keyword evidence="17" id="KW-1185">Reference proteome</keyword>
<dbReference type="EC" id="1.11.1.24" evidence="3"/>
<evidence type="ECO:0000256" key="6">
    <source>
        <dbReference type="ARBA" id="ARBA00023002"/>
    </source>
</evidence>
<comment type="catalytic activity">
    <reaction evidence="12">
        <text>a hydroperoxide + [thioredoxin]-dithiol = an alcohol + [thioredoxin]-disulfide + H2O</text>
        <dbReference type="Rhea" id="RHEA:62620"/>
        <dbReference type="Rhea" id="RHEA-COMP:10698"/>
        <dbReference type="Rhea" id="RHEA-COMP:10700"/>
        <dbReference type="ChEBI" id="CHEBI:15377"/>
        <dbReference type="ChEBI" id="CHEBI:29950"/>
        <dbReference type="ChEBI" id="CHEBI:30879"/>
        <dbReference type="ChEBI" id="CHEBI:35924"/>
        <dbReference type="ChEBI" id="CHEBI:50058"/>
        <dbReference type="EC" id="1.11.1.24"/>
    </reaction>
</comment>
<dbReference type="InterPro" id="IPR000866">
    <property type="entry name" value="AhpC/TSA"/>
</dbReference>
<keyword evidence="7" id="KW-1015">Disulfide bond</keyword>
<evidence type="ECO:0000256" key="8">
    <source>
        <dbReference type="ARBA" id="ARBA00023242"/>
    </source>
</evidence>
<dbReference type="Proteomes" id="UP000501346">
    <property type="component" value="Chromosome SeIX"/>
</dbReference>
<evidence type="ECO:0000256" key="11">
    <source>
        <dbReference type="ARBA" id="ARBA00038489"/>
    </source>
</evidence>
<dbReference type="GO" id="GO:0034599">
    <property type="term" value="P:cellular response to oxidative stress"/>
    <property type="evidence" value="ECO:0007669"/>
    <property type="project" value="UniProtKB-ARBA"/>
</dbReference>
<dbReference type="PANTHER" id="PTHR42801:SF23">
    <property type="entry name" value="PEROXIREDOXIN DOT5"/>
    <property type="match status" value="1"/>
</dbReference>
<dbReference type="GO" id="GO:0005634">
    <property type="term" value="C:nucleus"/>
    <property type="evidence" value="ECO:0007669"/>
    <property type="project" value="UniProtKB-SubCell"/>
</dbReference>
<comment type="similarity">
    <text evidence="11">Belongs to the peroxiredoxin family. BCP/PrxQ subfamily.</text>
</comment>
<accession>A0A6C1E9S0</accession>
<comment type="subcellular location">
    <subcellularLocation>
        <location evidence="1">Nucleus</location>
    </subcellularLocation>
</comment>